<organism evidence="2 3">
    <name type="scientific">Mycena rosella</name>
    <name type="common">Pink bonnet</name>
    <name type="synonym">Agaricus rosellus</name>
    <dbReference type="NCBI Taxonomy" id="1033263"/>
    <lineage>
        <taxon>Eukaryota</taxon>
        <taxon>Fungi</taxon>
        <taxon>Dikarya</taxon>
        <taxon>Basidiomycota</taxon>
        <taxon>Agaricomycotina</taxon>
        <taxon>Agaricomycetes</taxon>
        <taxon>Agaricomycetidae</taxon>
        <taxon>Agaricales</taxon>
        <taxon>Marasmiineae</taxon>
        <taxon>Mycenaceae</taxon>
        <taxon>Mycena</taxon>
    </lineage>
</organism>
<keyword evidence="1" id="KW-0472">Membrane</keyword>
<keyword evidence="1" id="KW-1133">Transmembrane helix</keyword>
<name>A0AAD7DPT4_MYCRO</name>
<accession>A0AAD7DPT4</accession>
<dbReference type="AlphaFoldDB" id="A0AAD7DPT4"/>
<gene>
    <name evidence="2" type="ORF">B0H17DRAFT_1054200</name>
</gene>
<sequence length="256" mass="27117">MRALDPEHHPLYRSRPAAVPAAHVSAVPLAGVRDMMDGVPLVLLTPPDSRCAPSIPSTASFTDAAPAAVPAAAVSAVALADAQSMMSDAPLVLLISPDPYRRSRRPPYPPVAPADMRGVVGSILAVLPTPPTAAMPVRCLIYRPAYPGGSRPIAGTMLAGARGMVESIPLVLSTPPDTCYTAPSPCAALYRPRFSCSPAAPIAAVGLARARDVMGDASSVLFMLLAYHFVHSLHLFFVHLAHTCFWFFRLRNMYLG</sequence>
<feature type="transmembrane region" description="Helical" evidence="1">
    <location>
        <begin position="220"/>
        <end position="248"/>
    </location>
</feature>
<evidence type="ECO:0000313" key="2">
    <source>
        <dbReference type="EMBL" id="KAJ7696323.1"/>
    </source>
</evidence>
<proteinExistence type="predicted"/>
<reference evidence="2" key="1">
    <citation type="submission" date="2023-03" db="EMBL/GenBank/DDBJ databases">
        <title>Massive genome expansion in bonnet fungi (Mycena s.s.) driven by repeated elements and novel gene families across ecological guilds.</title>
        <authorList>
            <consortium name="Lawrence Berkeley National Laboratory"/>
            <person name="Harder C.B."/>
            <person name="Miyauchi S."/>
            <person name="Viragh M."/>
            <person name="Kuo A."/>
            <person name="Thoen E."/>
            <person name="Andreopoulos B."/>
            <person name="Lu D."/>
            <person name="Skrede I."/>
            <person name="Drula E."/>
            <person name="Henrissat B."/>
            <person name="Morin E."/>
            <person name="Kohler A."/>
            <person name="Barry K."/>
            <person name="LaButti K."/>
            <person name="Morin E."/>
            <person name="Salamov A."/>
            <person name="Lipzen A."/>
            <person name="Mereny Z."/>
            <person name="Hegedus B."/>
            <person name="Baldrian P."/>
            <person name="Stursova M."/>
            <person name="Weitz H."/>
            <person name="Taylor A."/>
            <person name="Grigoriev I.V."/>
            <person name="Nagy L.G."/>
            <person name="Martin F."/>
            <person name="Kauserud H."/>
        </authorList>
    </citation>
    <scope>NUCLEOTIDE SEQUENCE</scope>
    <source>
        <strain evidence="2">CBHHK067</strain>
    </source>
</reference>
<protein>
    <submittedName>
        <fullName evidence="2">Uncharacterized protein</fullName>
    </submittedName>
</protein>
<dbReference type="Proteomes" id="UP001221757">
    <property type="component" value="Unassembled WGS sequence"/>
</dbReference>
<keyword evidence="3" id="KW-1185">Reference proteome</keyword>
<keyword evidence="1" id="KW-0812">Transmembrane</keyword>
<dbReference type="EMBL" id="JARKIE010000035">
    <property type="protein sequence ID" value="KAJ7696323.1"/>
    <property type="molecule type" value="Genomic_DNA"/>
</dbReference>
<evidence type="ECO:0000313" key="3">
    <source>
        <dbReference type="Proteomes" id="UP001221757"/>
    </source>
</evidence>
<comment type="caution">
    <text evidence="2">The sequence shown here is derived from an EMBL/GenBank/DDBJ whole genome shotgun (WGS) entry which is preliminary data.</text>
</comment>
<evidence type="ECO:0000256" key="1">
    <source>
        <dbReference type="SAM" id="Phobius"/>
    </source>
</evidence>